<gene>
    <name evidence="1" type="ORF">SAMN06295937_10572</name>
</gene>
<dbReference type="InterPro" id="IPR052736">
    <property type="entry name" value="Stf3_sulfotransferase"/>
</dbReference>
<accession>A0A1T5G4L9</accession>
<dbReference type="SUPFAM" id="SSF52540">
    <property type="entry name" value="P-loop containing nucleoside triphosphate hydrolases"/>
    <property type="match status" value="1"/>
</dbReference>
<keyword evidence="1" id="KW-0808">Transferase</keyword>
<dbReference type="AlphaFoldDB" id="A0A1T5G4L9"/>
<dbReference type="InterPro" id="IPR027417">
    <property type="entry name" value="P-loop_NTPase"/>
</dbReference>
<dbReference type="PANTHER" id="PTHR36451:SF1">
    <property type="entry name" value="OMEGA-HYDROXY-BETA-DIHYDROMENAQUINONE-9 SULFOTRANSFERASE STF3"/>
    <property type="match status" value="1"/>
</dbReference>
<keyword evidence="2" id="KW-1185">Reference proteome</keyword>
<dbReference type="OrthoDB" id="9777890at2"/>
<evidence type="ECO:0000313" key="1">
    <source>
        <dbReference type="EMBL" id="SKC03301.1"/>
    </source>
</evidence>
<sequence>MMTTQIWQSRFDELHRRAAEQAGLSDFGDTGYHEGLRILLESLDEEGIAGRKAAVAEAVILATLVARLQTESQWRAHSDYRTRTIATPVIVIGVPRTGTTALHNLLSQDPQFQGIEKLICDAPLVRPPRKAWSNHPQYQASVAMVEQMTAIAPQAMIAHGIQPDDVDECLLPMAQSFCSNTFPSQFDLPLYDRWLMAADETPSYSRYKDVLRLVGLNDDRRWLLKNPSHVFGIDALLAVFPDACVVQTHRHPAASLASLASLLDSLMTGLTGESIDRERRLRREAAFWAEGVRRTMAAQDRYPDRFVNVLQKDIRSDPLGVVRAIYTKFGLTLSAEAEAAMGGWAESSKEGGSEGHSYGKIRHDSSLLEAFASYIQRYDL</sequence>
<dbReference type="PANTHER" id="PTHR36451">
    <property type="entry name" value="PAPS-DEPENDENT SULFOTRANSFERASE STF3"/>
    <property type="match status" value="1"/>
</dbReference>
<name>A0A1T5G4L9_9SPHN</name>
<dbReference type="GO" id="GO:0016740">
    <property type="term" value="F:transferase activity"/>
    <property type="evidence" value="ECO:0007669"/>
    <property type="project" value="UniProtKB-KW"/>
</dbReference>
<proteinExistence type="predicted"/>
<dbReference type="Pfam" id="PF13469">
    <property type="entry name" value="Sulfotransfer_3"/>
    <property type="match status" value="1"/>
</dbReference>
<dbReference type="EMBL" id="FUYP01000057">
    <property type="protein sequence ID" value="SKC03301.1"/>
    <property type="molecule type" value="Genomic_DNA"/>
</dbReference>
<evidence type="ECO:0000313" key="2">
    <source>
        <dbReference type="Proteomes" id="UP000190044"/>
    </source>
</evidence>
<reference evidence="2" key="1">
    <citation type="submission" date="2017-02" db="EMBL/GenBank/DDBJ databases">
        <authorList>
            <person name="Varghese N."/>
            <person name="Submissions S."/>
        </authorList>
    </citation>
    <scope>NUCLEOTIDE SEQUENCE [LARGE SCALE GENOMIC DNA]</scope>
    <source>
        <strain evidence="2">R11H</strain>
    </source>
</reference>
<protein>
    <submittedName>
        <fullName evidence="1">Sulfotransferase family protein</fullName>
    </submittedName>
</protein>
<organism evidence="1 2">
    <name type="scientific">Sphingopyxis flava</name>
    <dbReference type="NCBI Taxonomy" id="1507287"/>
    <lineage>
        <taxon>Bacteria</taxon>
        <taxon>Pseudomonadati</taxon>
        <taxon>Pseudomonadota</taxon>
        <taxon>Alphaproteobacteria</taxon>
        <taxon>Sphingomonadales</taxon>
        <taxon>Sphingomonadaceae</taxon>
        <taxon>Sphingopyxis</taxon>
    </lineage>
</organism>
<dbReference type="Proteomes" id="UP000190044">
    <property type="component" value="Unassembled WGS sequence"/>
</dbReference>
<dbReference type="Gene3D" id="3.40.50.300">
    <property type="entry name" value="P-loop containing nucleotide triphosphate hydrolases"/>
    <property type="match status" value="1"/>
</dbReference>